<evidence type="ECO:0000256" key="6">
    <source>
        <dbReference type="RuleBase" id="RU362125"/>
    </source>
</evidence>
<dbReference type="InterPro" id="IPR052166">
    <property type="entry name" value="Diverse_Acyl-CoA_DH"/>
</dbReference>
<feature type="domain" description="Acyl-CoA dehydrogenase/oxidase N-terminal" evidence="9">
    <location>
        <begin position="40"/>
        <end position="157"/>
    </location>
</feature>
<dbReference type="Pfam" id="PF02771">
    <property type="entry name" value="Acyl-CoA_dh_N"/>
    <property type="match status" value="1"/>
</dbReference>
<evidence type="ECO:0000259" key="9">
    <source>
        <dbReference type="Pfam" id="PF02771"/>
    </source>
</evidence>
<dbReference type="EMBL" id="JAXCLW010000001">
    <property type="protein sequence ID" value="MDY0882111.1"/>
    <property type="molecule type" value="Genomic_DNA"/>
</dbReference>
<evidence type="ECO:0000256" key="2">
    <source>
        <dbReference type="ARBA" id="ARBA00009347"/>
    </source>
</evidence>
<evidence type="ECO:0000259" key="7">
    <source>
        <dbReference type="Pfam" id="PF00441"/>
    </source>
</evidence>
<dbReference type="PANTHER" id="PTHR42803:SF1">
    <property type="entry name" value="BROAD-SPECIFICITY LINEAR ACYL-COA DEHYDROGENASE FADE5"/>
    <property type="match status" value="1"/>
</dbReference>
<dbReference type="InterPro" id="IPR037069">
    <property type="entry name" value="AcylCoA_DH/ox_N_sf"/>
</dbReference>
<keyword evidence="4 6" id="KW-0274">FAD</keyword>
<comment type="caution">
    <text evidence="11">The sequence shown here is derived from an EMBL/GenBank/DDBJ whole genome shotgun (WGS) entry which is preliminary data.</text>
</comment>
<dbReference type="InterPro" id="IPR025878">
    <property type="entry name" value="Acyl-CoA_dh-like_C_dom"/>
</dbReference>
<name>A0ABU5E8D0_9PROT</name>
<dbReference type="InterPro" id="IPR009100">
    <property type="entry name" value="AcylCoA_DH/oxidase_NM_dom_sf"/>
</dbReference>
<dbReference type="InterPro" id="IPR046373">
    <property type="entry name" value="Acyl-CoA_Oxase/DH_mid-dom_sf"/>
</dbReference>
<gene>
    <name evidence="11" type="ORF">SMD27_04595</name>
</gene>
<evidence type="ECO:0000313" key="11">
    <source>
        <dbReference type="EMBL" id="MDY0882111.1"/>
    </source>
</evidence>
<dbReference type="Gene3D" id="1.20.140.10">
    <property type="entry name" value="Butyryl-CoA Dehydrogenase, subunit A, domain 3"/>
    <property type="match status" value="1"/>
</dbReference>
<comment type="cofactor">
    <cofactor evidence="1 6">
        <name>FAD</name>
        <dbReference type="ChEBI" id="CHEBI:57692"/>
    </cofactor>
</comment>
<dbReference type="InterPro" id="IPR013786">
    <property type="entry name" value="AcylCoA_DH/ox_N"/>
</dbReference>
<dbReference type="Pfam" id="PF02770">
    <property type="entry name" value="Acyl-CoA_dh_M"/>
    <property type="match status" value="1"/>
</dbReference>
<evidence type="ECO:0000256" key="5">
    <source>
        <dbReference type="ARBA" id="ARBA00023002"/>
    </source>
</evidence>
<dbReference type="InterPro" id="IPR036250">
    <property type="entry name" value="AcylCo_DH-like_C"/>
</dbReference>
<evidence type="ECO:0000256" key="3">
    <source>
        <dbReference type="ARBA" id="ARBA00022630"/>
    </source>
</evidence>
<feature type="domain" description="Acyl-CoA oxidase/dehydrogenase middle" evidence="8">
    <location>
        <begin position="162"/>
        <end position="270"/>
    </location>
</feature>
<dbReference type="Proteomes" id="UP001279642">
    <property type="component" value="Unassembled WGS sequence"/>
</dbReference>
<evidence type="ECO:0000259" key="8">
    <source>
        <dbReference type="Pfam" id="PF02770"/>
    </source>
</evidence>
<keyword evidence="5 6" id="KW-0560">Oxidoreductase</keyword>
<feature type="domain" description="Acyl-CoA dehydrogenase/oxidase C-terminal" evidence="7">
    <location>
        <begin position="282"/>
        <end position="450"/>
    </location>
</feature>
<keyword evidence="12" id="KW-1185">Reference proteome</keyword>
<dbReference type="SUPFAM" id="SSF56645">
    <property type="entry name" value="Acyl-CoA dehydrogenase NM domain-like"/>
    <property type="match status" value="1"/>
</dbReference>
<dbReference type="Gene3D" id="2.40.110.10">
    <property type="entry name" value="Butyryl-CoA Dehydrogenase, subunit A, domain 2"/>
    <property type="match status" value="1"/>
</dbReference>
<dbReference type="SUPFAM" id="SSF47203">
    <property type="entry name" value="Acyl-CoA dehydrogenase C-terminal domain-like"/>
    <property type="match status" value="1"/>
</dbReference>
<protein>
    <submittedName>
        <fullName evidence="11">Acyl-CoA dehydrogenase C-terminal domain-containing protein</fullName>
    </submittedName>
</protein>
<organism evidence="11 12">
    <name type="scientific">Dongia soli</name>
    <dbReference type="NCBI Taxonomy" id="600628"/>
    <lineage>
        <taxon>Bacteria</taxon>
        <taxon>Pseudomonadati</taxon>
        <taxon>Pseudomonadota</taxon>
        <taxon>Alphaproteobacteria</taxon>
        <taxon>Rhodospirillales</taxon>
        <taxon>Dongiaceae</taxon>
        <taxon>Dongia</taxon>
    </lineage>
</organism>
<dbReference type="InterPro" id="IPR009075">
    <property type="entry name" value="AcylCo_DH/oxidase_C"/>
</dbReference>
<dbReference type="Pfam" id="PF12806">
    <property type="entry name" value="Acyl-CoA_dh_C"/>
    <property type="match status" value="1"/>
</dbReference>
<dbReference type="Gene3D" id="1.10.540.10">
    <property type="entry name" value="Acyl-CoA dehydrogenase/oxidase, N-terminal domain"/>
    <property type="match status" value="1"/>
</dbReference>
<dbReference type="Pfam" id="PF00441">
    <property type="entry name" value="Acyl-CoA_dh_1"/>
    <property type="match status" value="1"/>
</dbReference>
<keyword evidence="3 6" id="KW-0285">Flavoprotein</keyword>
<dbReference type="PANTHER" id="PTHR42803">
    <property type="entry name" value="ACYL-COA DEHYDROGENASE"/>
    <property type="match status" value="1"/>
</dbReference>
<sequence>MPAYEAPLRDIRFVLNEVLQIDKFSNLPGFADATPDVVDAILEEAAKFCSSELQPLNQPGDEEGCHFDDGKVTTPKGFKEAYDKFAEAGWIGLPCDPAYGGQGLPKVINFAVEEMVCSANLSFGMYPGLSNGAYNALYLHGTEDQKKLYLPKLVSGKWSGTMCLTEPQCGTDLGLIKTRAEPQADGSYHITGTKIFISAGEHDLTENIVHLVLARLADAPAGIRGISLFVCPKFLPDAAGNIGARNKLVCGAIEKKMGIKASATCVMNFDGARAWLVGQKHKGMSAMFTMMNFARLAVGIQGLGVAEAAYQGAVTYAKERLQMRSLGGVKAPDKPADPIVVHPDVRRMLLTQRSITEACRALAYWAGIELDIAAHHPEAERRQAADDLVALLTPIVKAYLTDHGSLAANLGVQVFGGHGYIRDWGMEQLIRDARITEIYEGTNGIQALDLVGRKLSVGTGRLLRRFFHPVTAYLETATANPALAEFALPLMKAVAKLQQATAWLAQAGLRDPEEAGAAAHDYLRLFALVALGYMWCRMAEVALSRQESEEHAFYQAKLAGARFFMTKVIPETNLLFTTMTSGKNAMMAVPDDYF</sequence>
<reference evidence="11 12" key="1">
    <citation type="journal article" date="2016" name="Antonie Van Leeuwenhoek">
        <title>Dongia soli sp. nov., isolated from soil from Dokdo, Korea.</title>
        <authorList>
            <person name="Kim D.U."/>
            <person name="Lee H."/>
            <person name="Kim H."/>
            <person name="Kim S.G."/>
            <person name="Ka J.O."/>
        </authorList>
    </citation>
    <scope>NUCLEOTIDE SEQUENCE [LARGE SCALE GENOMIC DNA]</scope>
    <source>
        <strain evidence="11 12">D78</strain>
    </source>
</reference>
<accession>A0ABU5E8D0</accession>
<evidence type="ECO:0000313" key="12">
    <source>
        <dbReference type="Proteomes" id="UP001279642"/>
    </source>
</evidence>
<dbReference type="RefSeq" id="WP_320507143.1">
    <property type="nucleotide sequence ID" value="NZ_JAXCLW010000001.1"/>
</dbReference>
<dbReference type="InterPro" id="IPR006091">
    <property type="entry name" value="Acyl-CoA_Oxase/DH_mid-dom"/>
</dbReference>
<proteinExistence type="inferred from homology"/>
<feature type="domain" description="Acetyl-CoA dehydrogenase-like C-terminal" evidence="10">
    <location>
        <begin position="468"/>
        <end position="590"/>
    </location>
</feature>
<comment type="similarity">
    <text evidence="2 6">Belongs to the acyl-CoA dehydrogenase family.</text>
</comment>
<evidence type="ECO:0000256" key="4">
    <source>
        <dbReference type="ARBA" id="ARBA00022827"/>
    </source>
</evidence>
<evidence type="ECO:0000259" key="10">
    <source>
        <dbReference type="Pfam" id="PF12806"/>
    </source>
</evidence>
<evidence type="ECO:0000256" key="1">
    <source>
        <dbReference type="ARBA" id="ARBA00001974"/>
    </source>
</evidence>